<reference evidence="2" key="1">
    <citation type="submission" date="2025-08" db="UniProtKB">
        <authorList>
            <consortium name="Ensembl"/>
        </authorList>
    </citation>
    <scope>IDENTIFICATION</scope>
</reference>
<protein>
    <submittedName>
        <fullName evidence="2">Uncharacterized protein</fullName>
    </submittedName>
</protein>
<organism evidence="2 3">
    <name type="scientific">Calidris pygmaea</name>
    <name type="common">Spoon-billed sandpiper</name>
    <dbReference type="NCBI Taxonomy" id="425635"/>
    <lineage>
        <taxon>Eukaryota</taxon>
        <taxon>Metazoa</taxon>
        <taxon>Chordata</taxon>
        <taxon>Craniata</taxon>
        <taxon>Vertebrata</taxon>
        <taxon>Euteleostomi</taxon>
        <taxon>Archelosauria</taxon>
        <taxon>Archosauria</taxon>
        <taxon>Dinosauria</taxon>
        <taxon>Saurischia</taxon>
        <taxon>Theropoda</taxon>
        <taxon>Coelurosauria</taxon>
        <taxon>Aves</taxon>
        <taxon>Neognathae</taxon>
        <taxon>Neoaves</taxon>
        <taxon>Charadriiformes</taxon>
        <taxon>Scolopacidae</taxon>
        <taxon>Calidris</taxon>
    </lineage>
</organism>
<proteinExistence type="predicted"/>
<feature type="region of interest" description="Disordered" evidence="1">
    <location>
        <begin position="68"/>
        <end position="94"/>
    </location>
</feature>
<accession>A0A8C3KCS3</accession>
<name>A0A8C3KCS3_9CHAR</name>
<keyword evidence="3" id="KW-1185">Reference proteome</keyword>
<dbReference type="AlphaFoldDB" id="A0A8C3KCS3"/>
<sequence>EGPLRHSALSKGIKLWRSGPSSGLFSTSTISAIPDLVSLITAPTFATEPLIRAVALMPFRKEAMEMHRSPPFEIPSNPIPGPLTWRGEKRNHKP</sequence>
<evidence type="ECO:0000256" key="1">
    <source>
        <dbReference type="SAM" id="MobiDB-lite"/>
    </source>
</evidence>
<reference evidence="2" key="2">
    <citation type="submission" date="2025-09" db="UniProtKB">
        <authorList>
            <consortium name="Ensembl"/>
        </authorList>
    </citation>
    <scope>IDENTIFICATION</scope>
</reference>
<dbReference type="Proteomes" id="UP000694419">
    <property type="component" value="Unplaced"/>
</dbReference>
<dbReference type="Ensembl" id="ENSCPGT00000023783.1">
    <property type="protein sequence ID" value="ENSCPGP00000021724.1"/>
    <property type="gene ID" value="ENSCPGG00000015148.1"/>
</dbReference>
<evidence type="ECO:0000313" key="2">
    <source>
        <dbReference type="Ensembl" id="ENSCPGP00000021724.1"/>
    </source>
</evidence>
<evidence type="ECO:0000313" key="3">
    <source>
        <dbReference type="Proteomes" id="UP000694419"/>
    </source>
</evidence>